<dbReference type="AlphaFoldDB" id="A0A1X2CDX5"/>
<accession>A0A1X2CDX5</accession>
<dbReference type="InterPro" id="IPR016171">
    <property type="entry name" value="Vanillyl_alc_oxidase_C-sub2"/>
</dbReference>
<dbReference type="STRING" id="486698.AWC22_24030"/>
<organism evidence="3 4">
    <name type="scientific">Mycobacterium riyadhense</name>
    <dbReference type="NCBI Taxonomy" id="486698"/>
    <lineage>
        <taxon>Bacteria</taxon>
        <taxon>Bacillati</taxon>
        <taxon>Actinomycetota</taxon>
        <taxon>Actinomycetes</taxon>
        <taxon>Mycobacteriales</taxon>
        <taxon>Mycobacteriaceae</taxon>
        <taxon>Mycobacterium</taxon>
    </lineage>
</organism>
<sequence length="125" mass="13770">MDWQRTLTNRPAAFHTRGHVRHDDHLEQSVLNGSPVWFALVREEFAPKRAEMEYAIPSENARTAVRLVRDVAAGSEAPTPLEVRFVASGDASLSLAAFAADRSRLDPTGLFTNKYVARVLGPAPT</sequence>
<dbReference type="EMBL" id="LQPQ01000131">
    <property type="protein sequence ID" value="ORW73519.1"/>
    <property type="molecule type" value="Genomic_DNA"/>
</dbReference>
<dbReference type="GO" id="GO:0003885">
    <property type="term" value="F:D-arabinono-1,4-lactone oxidase activity"/>
    <property type="evidence" value="ECO:0007669"/>
    <property type="project" value="InterPro"/>
</dbReference>
<protein>
    <recommendedName>
        <fullName evidence="2">D-arabinono-1,4-lactone oxidase C-terminal domain-containing protein</fullName>
    </recommendedName>
</protein>
<proteinExistence type="predicted"/>
<evidence type="ECO:0000256" key="1">
    <source>
        <dbReference type="ARBA" id="ARBA00023002"/>
    </source>
</evidence>
<dbReference type="Gene3D" id="1.10.45.10">
    <property type="entry name" value="Vanillyl-alcohol Oxidase, Chain A, domain 4"/>
    <property type="match status" value="1"/>
</dbReference>
<dbReference type="Pfam" id="PF04030">
    <property type="entry name" value="ALO"/>
    <property type="match status" value="1"/>
</dbReference>
<gene>
    <name evidence="3" type="ORF">AWC22_24030</name>
</gene>
<dbReference type="InterPro" id="IPR007173">
    <property type="entry name" value="ALO_C"/>
</dbReference>
<dbReference type="GO" id="GO:0016020">
    <property type="term" value="C:membrane"/>
    <property type="evidence" value="ECO:0007669"/>
    <property type="project" value="InterPro"/>
</dbReference>
<evidence type="ECO:0000259" key="2">
    <source>
        <dbReference type="Pfam" id="PF04030"/>
    </source>
</evidence>
<keyword evidence="4" id="KW-1185">Reference proteome</keyword>
<feature type="domain" description="D-arabinono-1,4-lactone oxidase C-terminal" evidence="2">
    <location>
        <begin position="49"/>
        <end position="96"/>
    </location>
</feature>
<dbReference type="Proteomes" id="UP000193087">
    <property type="component" value="Unassembled WGS sequence"/>
</dbReference>
<reference evidence="3 4" key="1">
    <citation type="submission" date="2016-01" db="EMBL/GenBank/DDBJ databases">
        <title>The new phylogeny of the genus Mycobacterium.</title>
        <authorList>
            <person name="Tarcisio F."/>
            <person name="Conor M."/>
            <person name="Antonella G."/>
            <person name="Elisabetta G."/>
            <person name="Giulia F.S."/>
            <person name="Sara T."/>
            <person name="Anna F."/>
            <person name="Clotilde B."/>
            <person name="Roberto B."/>
            <person name="Veronica D.S."/>
            <person name="Fabio R."/>
            <person name="Monica P."/>
            <person name="Olivier J."/>
            <person name="Enrico T."/>
            <person name="Nicola S."/>
        </authorList>
    </citation>
    <scope>NUCLEOTIDE SEQUENCE [LARGE SCALE GENOMIC DNA]</scope>
    <source>
        <strain evidence="3 4">DSM 45176</strain>
    </source>
</reference>
<name>A0A1X2CDX5_9MYCO</name>
<comment type="caution">
    <text evidence="3">The sequence shown here is derived from an EMBL/GenBank/DDBJ whole genome shotgun (WGS) entry which is preliminary data.</text>
</comment>
<evidence type="ECO:0000313" key="4">
    <source>
        <dbReference type="Proteomes" id="UP000193087"/>
    </source>
</evidence>
<keyword evidence="1" id="KW-0560">Oxidoreductase</keyword>
<evidence type="ECO:0000313" key="3">
    <source>
        <dbReference type="EMBL" id="ORW73519.1"/>
    </source>
</evidence>